<accession>A0A7Y0GB06</accession>
<reference evidence="2 3" key="1">
    <citation type="submission" date="2020-04" db="EMBL/GenBank/DDBJ databases">
        <title>Novosphingobium sp. TW-4 isolated from soil.</title>
        <authorList>
            <person name="Dahal R.H."/>
            <person name="Chaudhary D.K."/>
        </authorList>
    </citation>
    <scope>NUCLEOTIDE SEQUENCE [LARGE SCALE GENOMIC DNA]</scope>
    <source>
        <strain evidence="2 3">TW-4</strain>
    </source>
</reference>
<dbReference type="Gene3D" id="2.60.120.380">
    <property type="match status" value="1"/>
</dbReference>
<organism evidence="2 3">
    <name type="scientific">Novosphingobium olei</name>
    <dbReference type="NCBI Taxonomy" id="2728851"/>
    <lineage>
        <taxon>Bacteria</taxon>
        <taxon>Pseudomonadati</taxon>
        <taxon>Pseudomonadota</taxon>
        <taxon>Alphaproteobacteria</taxon>
        <taxon>Sphingomonadales</taxon>
        <taxon>Sphingomonadaceae</taxon>
        <taxon>Novosphingobium</taxon>
    </lineage>
</organism>
<feature type="chain" id="PRO_5031291231" description="DNA breaking-rejoining protein" evidence="1">
    <location>
        <begin position="20"/>
        <end position="129"/>
    </location>
</feature>
<name>A0A7Y0GB06_9SPHN</name>
<keyword evidence="3" id="KW-1185">Reference proteome</keyword>
<evidence type="ECO:0000256" key="1">
    <source>
        <dbReference type="SAM" id="SignalP"/>
    </source>
</evidence>
<comment type="caution">
    <text evidence="2">The sequence shown here is derived from an EMBL/GenBank/DDBJ whole genome shotgun (WGS) entry which is preliminary data.</text>
</comment>
<dbReference type="Proteomes" id="UP000583556">
    <property type="component" value="Unassembled WGS sequence"/>
</dbReference>
<sequence>MLIGAALVAVLAGTAPALAQASQVIAFAKGNDNASVKGAIVGDTYKDYLISARGGQKMGVSLITKAAYFNIMPPGSTGEAIYNSSIDGNDATGVVLPRTGQYRIRVYTMGAVTRTKRPVPFQVSVSIMN</sequence>
<gene>
    <name evidence="2" type="ORF">HHL27_12470</name>
</gene>
<evidence type="ECO:0000313" key="2">
    <source>
        <dbReference type="EMBL" id="NML94479.1"/>
    </source>
</evidence>
<evidence type="ECO:0000313" key="3">
    <source>
        <dbReference type="Proteomes" id="UP000583556"/>
    </source>
</evidence>
<evidence type="ECO:0008006" key="4">
    <source>
        <dbReference type="Google" id="ProtNLM"/>
    </source>
</evidence>
<protein>
    <recommendedName>
        <fullName evidence="4">DNA breaking-rejoining protein</fullName>
    </recommendedName>
</protein>
<keyword evidence="1" id="KW-0732">Signal</keyword>
<dbReference type="AlphaFoldDB" id="A0A7Y0GB06"/>
<feature type="signal peptide" evidence="1">
    <location>
        <begin position="1"/>
        <end position="19"/>
    </location>
</feature>
<dbReference type="EMBL" id="JABBGM010000005">
    <property type="protein sequence ID" value="NML94479.1"/>
    <property type="molecule type" value="Genomic_DNA"/>
</dbReference>
<proteinExistence type="predicted"/>